<evidence type="ECO:0000313" key="2">
    <source>
        <dbReference type="Proteomes" id="UP000178912"/>
    </source>
</evidence>
<evidence type="ECO:0008006" key="3">
    <source>
        <dbReference type="Google" id="ProtNLM"/>
    </source>
</evidence>
<name>A0A1E1LPI6_9HELO</name>
<gene>
    <name evidence="1" type="ORF">RAG0_16236</name>
</gene>
<keyword evidence="2" id="KW-1185">Reference proteome</keyword>
<sequence length="73" mass="8415">MVYYAKGGLIKDYLGIEIDYNRDQGYMKLYQASYIEKALARFDLSDCKPKNTLMDSKVKLEPNPNKATKEDIS</sequence>
<reference evidence="2" key="1">
    <citation type="submission" date="2016-03" db="EMBL/GenBank/DDBJ databases">
        <authorList>
            <person name="Guldener U."/>
        </authorList>
    </citation>
    <scope>NUCLEOTIDE SEQUENCE [LARGE SCALE GENOMIC DNA]</scope>
    <source>
        <strain evidence="2">04CH-RAC-A.6.1</strain>
    </source>
</reference>
<dbReference type="AlphaFoldDB" id="A0A1E1LPI6"/>
<dbReference type="EMBL" id="FJUX01000160">
    <property type="protein sequence ID" value="CZT12411.1"/>
    <property type="molecule type" value="Genomic_DNA"/>
</dbReference>
<dbReference type="Proteomes" id="UP000178912">
    <property type="component" value="Unassembled WGS sequence"/>
</dbReference>
<proteinExistence type="predicted"/>
<protein>
    <recommendedName>
        <fullName evidence="3">Reverse transcriptase Ty1/copia-type domain-containing protein</fullName>
    </recommendedName>
</protein>
<evidence type="ECO:0000313" key="1">
    <source>
        <dbReference type="EMBL" id="CZT12411.1"/>
    </source>
</evidence>
<organism evidence="1 2">
    <name type="scientific">Rhynchosporium agropyri</name>
    <dbReference type="NCBI Taxonomy" id="914238"/>
    <lineage>
        <taxon>Eukaryota</taxon>
        <taxon>Fungi</taxon>
        <taxon>Dikarya</taxon>
        <taxon>Ascomycota</taxon>
        <taxon>Pezizomycotina</taxon>
        <taxon>Leotiomycetes</taxon>
        <taxon>Helotiales</taxon>
        <taxon>Ploettnerulaceae</taxon>
        <taxon>Rhynchosporium</taxon>
    </lineage>
</organism>
<dbReference type="OrthoDB" id="8047436at2759"/>
<accession>A0A1E1LPI6</accession>